<dbReference type="PANTHER" id="PTHR41286:SF1">
    <property type="entry name" value="HNH NUCLEASE YAJD-RELATED"/>
    <property type="match status" value="1"/>
</dbReference>
<evidence type="ECO:0000313" key="6">
    <source>
        <dbReference type="EMBL" id="HBH2620261.1"/>
    </source>
</evidence>
<feature type="domain" description="HNH" evidence="5">
    <location>
        <begin position="30"/>
        <end position="76"/>
    </location>
</feature>
<organism evidence="6 7">
    <name type="scientific">Clostridioides difficile</name>
    <name type="common">Peptoclostridium difficile</name>
    <dbReference type="NCBI Taxonomy" id="1496"/>
    <lineage>
        <taxon>Bacteria</taxon>
        <taxon>Bacillati</taxon>
        <taxon>Bacillota</taxon>
        <taxon>Clostridia</taxon>
        <taxon>Peptostreptococcales</taxon>
        <taxon>Peptostreptococcaceae</taxon>
        <taxon>Clostridioides</taxon>
    </lineage>
</organism>
<dbReference type="Proteomes" id="UP000879542">
    <property type="component" value="Unassembled WGS sequence"/>
</dbReference>
<dbReference type="RefSeq" id="WP_003429609.1">
    <property type="nucleotide sequence ID" value="NZ_AP025558.1"/>
</dbReference>
<proteinExistence type="inferred from homology"/>
<dbReference type="GO" id="GO:0005829">
    <property type="term" value="C:cytosol"/>
    <property type="evidence" value="ECO:0007669"/>
    <property type="project" value="TreeGrafter"/>
</dbReference>
<name>A0A9P3YRE0_CLODI</name>
<dbReference type="PANTHER" id="PTHR41286">
    <property type="entry name" value="HNH NUCLEASE YAJD-RELATED"/>
    <property type="match status" value="1"/>
</dbReference>
<evidence type="ECO:0000313" key="7">
    <source>
        <dbReference type="Proteomes" id="UP000879542"/>
    </source>
</evidence>
<dbReference type="EMBL" id="DAEQIJ010000008">
    <property type="protein sequence ID" value="HBH2620261.1"/>
    <property type="molecule type" value="Genomic_DNA"/>
</dbReference>
<reference evidence="6" key="1">
    <citation type="journal article" date="2018" name="Genome Biol.">
        <title>SKESA: strategic k-mer extension for scrupulous assemblies.</title>
        <authorList>
            <person name="Souvorov A."/>
            <person name="Agarwala R."/>
            <person name="Lipman D.J."/>
        </authorList>
    </citation>
    <scope>NUCLEOTIDE SEQUENCE</scope>
    <source>
        <strain evidence="6">Clostridioides</strain>
    </source>
</reference>
<evidence type="ECO:0000256" key="1">
    <source>
        <dbReference type="ARBA" id="ARBA00022722"/>
    </source>
</evidence>
<gene>
    <name evidence="6" type="ORF">KRQ00_002024</name>
</gene>
<evidence type="ECO:0000256" key="4">
    <source>
        <dbReference type="ARBA" id="ARBA00040194"/>
    </source>
</evidence>
<comment type="similarity">
    <text evidence="3">Belongs to the HNH nuclease family.</text>
</comment>
<keyword evidence="2" id="KW-0378">Hydrolase</keyword>
<dbReference type="GO" id="GO:0008270">
    <property type="term" value="F:zinc ion binding"/>
    <property type="evidence" value="ECO:0007669"/>
    <property type="project" value="InterPro"/>
</dbReference>
<dbReference type="GO" id="GO:0016787">
    <property type="term" value="F:hydrolase activity"/>
    <property type="evidence" value="ECO:0007669"/>
    <property type="project" value="UniProtKB-KW"/>
</dbReference>
<keyword evidence="6" id="KW-0255">Endonuclease</keyword>
<evidence type="ECO:0000259" key="5">
    <source>
        <dbReference type="Pfam" id="PF01844"/>
    </source>
</evidence>
<reference evidence="6" key="2">
    <citation type="submission" date="2021-06" db="EMBL/GenBank/DDBJ databases">
        <authorList>
            <consortium name="NCBI Pathogen Detection Project"/>
        </authorList>
    </citation>
    <scope>NUCLEOTIDE SEQUENCE</scope>
    <source>
        <strain evidence="6">Clostridioides</strain>
    </source>
</reference>
<protein>
    <recommendedName>
        <fullName evidence="4">Putative HNH nuclease YajD</fullName>
    </recommendedName>
</protein>
<accession>A0A9P3YRE0</accession>
<dbReference type="CDD" id="cd00085">
    <property type="entry name" value="HNHc"/>
    <property type="match status" value="1"/>
</dbReference>
<dbReference type="GO" id="GO:0003676">
    <property type="term" value="F:nucleic acid binding"/>
    <property type="evidence" value="ECO:0007669"/>
    <property type="project" value="InterPro"/>
</dbReference>
<keyword evidence="1" id="KW-0540">Nuclease</keyword>
<sequence>MAREFSQSFYNSKAWKDCRQAIVKKYLGLCAECGKLGEEVHHIKHLTPSNINDVDIALGEENLILLCKDCHSKKHKSKKDITRAGLKFNENGELISI</sequence>
<dbReference type="AlphaFoldDB" id="A0A9P3YRE0"/>
<evidence type="ECO:0000256" key="2">
    <source>
        <dbReference type="ARBA" id="ARBA00022801"/>
    </source>
</evidence>
<dbReference type="Pfam" id="PF01844">
    <property type="entry name" value="HNH"/>
    <property type="match status" value="1"/>
</dbReference>
<evidence type="ECO:0000256" key="3">
    <source>
        <dbReference type="ARBA" id="ARBA00038412"/>
    </source>
</evidence>
<dbReference type="GO" id="GO:0004519">
    <property type="term" value="F:endonuclease activity"/>
    <property type="evidence" value="ECO:0007669"/>
    <property type="project" value="UniProtKB-KW"/>
</dbReference>
<dbReference type="Gene3D" id="1.10.30.50">
    <property type="match status" value="1"/>
</dbReference>
<comment type="caution">
    <text evidence="6">The sequence shown here is derived from an EMBL/GenBank/DDBJ whole genome shotgun (WGS) entry which is preliminary data.</text>
</comment>
<dbReference type="InterPro" id="IPR003615">
    <property type="entry name" value="HNH_nuc"/>
</dbReference>
<dbReference type="InterPro" id="IPR002711">
    <property type="entry name" value="HNH"/>
</dbReference>